<dbReference type="InterPro" id="IPR011128">
    <property type="entry name" value="G3P_DH_NAD-dep_N"/>
</dbReference>
<dbReference type="InterPro" id="IPR036291">
    <property type="entry name" value="NAD(P)-bd_dom_sf"/>
</dbReference>
<dbReference type="NCBIfam" id="NF000940">
    <property type="entry name" value="PRK00094.1-2"/>
    <property type="match status" value="1"/>
</dbReference>
<feature type="binding site" evidence="13">
    <location>
        <position position="240"/>
    </location>
    <ligand>
        <name>sn-glycerol 3-phosphate</name>
        <dbReference type="ChEBI" id="CHEBI:57597"/>
    </ligand>
</feature>
<evidence type="ECO:0000256" key="13">
    <source>
        <dbReference type="HAMAP-Rule" id="MF_00394"/>
    </source>
</evidence>
<feature type="binding site" evidence="13">
    <location>
        <position position="132"/>
    </location>
    <ligand>
        <name>sn-glycerol 3-phosphate</name>
        <dbReference type="ChEBI" id="CHEBI:57597"/>
    </ligand>
</feature>
<evidence type="ECO:0000256" key="5">
    <source>
        <dbReference type="ARBA" id="ARBA00023027"/>
    </source>
</evidence>
<dbReference type="AlphaFoldDB" id="A0A1R1MNQ4"/>
<comment type="caution">
    <text evidence="20">The sequence shown here is derived from an EMBL/GenBank/DDBJ whole genome shotgun (WGS) entry which is preliminary data.</text>
</comment>
<evidence type="ECO:0000259" key="19">
    <source>
        <dbReference type="Pfam" id="PF07479"/>
    </source>
</evidence>
<keyword evidence="13" id="KW-0963">Cytoplasm</keyword>
<feature type="binding site" evidence="16">
    <location>
        <position position="136"/>
    </location>
    <ligand>
        <name>NAD(+)</name>
        <dbReference type="ChEBI" id="CHEBI:57540"/>
    </ligand>
</feature>
<dbReference type="STRING" id="1914305.BLW93_00480"/>
<feature type="binding site" evidence="13">
    <location>
        <position position="105"/>
    </location>
    <ligand>
        <name>NADPH</name>
        <dbReference type="ChEBI" id="CHEBI:57783"/>
    </ligand>
</feature>
<dbReference type="HAMAP" id="MF_00394">
    <property type="entry name" value="NAD_Glyc3P_dehydrog"/>
    <property type="match status" value="1"/>
</dbReference>
<dbReference type="Pfam" id="PF07479">
    <property type="entry name" value="NAD_Gly3P_dh_C"/>
    <property type="match status" value="1"/>
</dbReference>
<comment type="caution">
    <text evidence="13">Lacks conserved residue(s) required for the propagation of feature annotation.</text>
</comment>
<evidence type="ECO:0000256" key="16">
    <source>
        <dbReference type="PIRSR" id="PIRSR000114-3"/>
    </source>
</evidence>
<comment type="pathway">
    <text evidence="13">Membrane lipid metabolism; glycerophospholipid metabolism.</text>
</comment>
<keyword evidence="21" id="KW-1185">Reference proteome</keyword>
<organism evidence="20 21">
    <name type="scientific">Desulfurobacterium indicum</name>
    <dbReference type="NCBI Taxonomy" id="1914305"/>
    <lineage>
        <taxon>Bacteria</taxon>
        <taxon>Pseudomonadati</taxon>
        <taxon>Aquificota</taxon>
        <taxon>Aquificia</taxon>
        <taxon>Desulfurobacteriales</taxon>
        <taxon>Desulfurobacteriaceae</taxon>
        <taxon>Desulfurobacterium</taxon>
    </lineage>
</organism>
<evidence type="ECO:0000256" key="10">
    <source>
        <dbReference type="ARBA" id="ARBA00066687"/>
    </source>
</evidence>
<evidence type="ECO:0000313" key="21">
    <source>
        <dbReference type="Proteomes" id="UP000187408"/>
    </source>
</evidence>
<dbReference type="EMBL" id="MOEN01000001">
    <property type="protein sequence ID" value="OMH41393.1"/>
    <property type="molecule type" value="Genomic_DNA"/>
</dbReference>
<evidence type="ECO:0000256" key="17">
    <source>
        <dbReference type="RuleBase" id="RU000437"/>
    </source>
</evidence>
<comment type="catalytic activity">
    <reaction evidence="13">
        <text>sn-glycerol 3-phosphate + NAD(+) = dihydroxyacetone phosphate + NADH + H(+)</text>
        <dbReference type="Rhea" id="RHEA:11092"/>
        <dbReference type="ChEBI" id="CHEBI:15378"/>
        <dbReference type="ChEBI" id="CHEBI:57540"/>
        <dbReference type="ChEBI" id="CHEBI:57597"/>
        <dbReference type="ChEBI" id="CHEBI:57642"/>
        <dbReference type="ChEBI" id="CHEBI:57945"/>
        <dbReference type="EC" id="1.1.1.94"/>
    </reaction>
</comment>
<evidence type="ECO:0000256" key="4">
    <source>
        <dbReference type="ARBA" id="ARBA00023002"/>
    </source>
</evidence>
<dbReference type="PANTHER" id="PTHR11728:SF1">
    <property type="entry name" value="GLYCEROL-3-PHOSPHATE DEHYDROGENASE [NAD(+)] 2, CHLOROPLASTIC"/>
    <property type="match status" value="1"/>
</dbReference>
<dbReference type="PIRSF" id="PIRSF000114">
    <property type="entry name" value="Glycerol-3-P_dh"/>
    <property type="match status" value="1"/>
</dbReference>
<dbReference type="SUPFAM" id="SSF51735">
    <property type="entry name" value="NAD(P)-binding Rossmann-fold domains"/>
    <property type="match status" value="1"/>
</dbReference>
<dbReference type="Gene3D" id="1.10.1040.10">
    <property type="entry name" value="N-(1-d-carboxylethyl)-l-norvaline Dehydrogenase, domain 2"/>
    <property type="match status" value="1"/>
</dbReference>
<evidence type="ECO:0000256" key="9">
    <source>
        <dbReference type="ARBA" id="ARBA00052716"/>
    </source>
</evidence>
<feature type="binding site" evidence="16">
    <location>
        <begin position="7"/>
        <end position="12"/>
    </location>
    <ligand>
        <name>NAD(+)</name>
        <dbReference type="ChEBI" id="CHEBI:57540"/>
    </ligand>
</feature>
<dbReference type="Proteomes" id="UP000187408">
    <property type="component" value="Unassembled WGS sequence"/>
</dbReference>
<feature type="binding site" evidence="13">
    <location>
        <position position="10"/>
    </location>
    <ligand>
        <name>NADPH</name>
        <dbReference type="ChEBI" id="CHEBI:57783"/>
    </ligand>
</feature>
<feature type="binding site" evidence="13">
    <location>
        <position position="273"/>
    </location>
    <ligand>
        <name>NADPH</name>
        <dbReference type="ChEBI" id="CHEBI:57783"/>
    </ligand>
</feature>
<dbReference type="PANTHER" id="PTHR11728">
    <property type="entry name" value="GLYCEROL-3-PHOSPHATE DEHYDROGENASE"/>
    <property type="match status" value="1"/>
</dbReference>
<keyword evidence="13" id="KW-0547">Nucleotide-binding</keyword>
<dbReference type="GO" id="GO:0046168">
    <property type="term" value="P:glycerol-3-phosphate catabolic process"/>
    <property type="evidence" value="ECO:0007669"/>
    <property type="project" value="InterPro"/>
</dbReference>
<feature type="binding site" evidence="13">
    <location>
        <position position="105"/>
    </location>
    <ligand>
        <name>sn-glycerol 3-phosphate</name>
        <dbReference type="ChEBI" id="CHEBI:57597"/>
    </ligand>
</feature>
<feature type="binding site" evidence="13">
    <location>
        <position position="251"/>
    </location>
    <ligand>
        <name>sn-glycerol 3-phosphate</name>
        <dbReference type="ChEBI" id="CHEBI:57597"/>
    </ligand>
</feature>
<evidence type="ECO:0000256" key="8">
    <source>
        <dbReference type="ARBA" id="ARBA00023264"/>
    </source>
</evidence>
<feature type="binding site" evidence="15">
    <location>
        <begin position="251"/>
        <end position="252"/>
    </location>
    <ligand>
        <name>substrate</name>
    </ligand>
</feature>
<comment type="function">
    <text evidence="13">Catalyzes the reduction of the glycolytic intermediate dihydroxyacetone phosphate (DHAP) to sn-glycerol 3-phosphate (G3P), the key precursor for phospholipid synthesis.</text>
</comment>
<feature type="binding site" evidence="16">
    <location>
        <position position="83"/>
    </location>
    <ligand>
        <name>NAD(+)</name>
        <dbReference type="ChEBI" id="CHEBI:57540"/>
    </ligand>
</feature>
<dbReference type="FunFam" id="3.40.50.720:FF:000019">
    <property type="entry name" value="Glycerol-3-phosphate dehydrogenase [NAD(P)+]"/>
    <property type="match status" value="1"/>
</dbReference>
<dbReference type="RefSeq" id="WP_076712145.1">
    <property type="nucleotide sequence ID" value="NZ_MOEN01000001.1"/>
</dbReference>
<dbReference type="EC" id="1.1.1.94" evidence="10 13"/>
<comment type="subcellular location">
    <subcellularLocation>
        <location evidence="13">Cytoplasm</location>
    </subcellularLocation>
</comment>
<evidence type="ECO:0000256" key="2">
    <source>
        <dbReference type="ARBA" id="ARBA00022516"/>
    </source>
</evidence>
<keyword evidence="5 13" id="KW-0520">NAD</keyword>
<protein>
    <recommendedName>
        <fullName evidence="11 13">Glycerol-3-phosphate dehydrogenase [NAD(P)+]</fullName>
        <ecNumber evidence="10 13">1.1.1.94</ecNumber>
    </recommendedName>
    <alternativeName>
        <fullName evidence="13">NAD(P)(+)-dependent glycerol-3-phosphate dehydrogenase</fullName>
    </alternativeName>
    <alternativeName>
        <fullName evidence="12 13">NAD(P)H-dependent dihydroxyacetone-phosphate reductase</fullName>
    </alternativeName>
</protein>
<dbReference type="GO" id="GO:0005975">
    <property type="term" value="P:carbohydrate metabolic process"/>
    <property type="evidence" value="ECO:0007669"/>
    <property type="project" value="InterPro"/>
</dbReference>
<feature type="binding site" evidence="13">
    <location>
        <position position="250"/>
    </location>
    <ligand>
        <name>sn-glycerol 3-phosphate</name>
        <dbReference type="ChEBI" id="CHEBI:57597"/>
    </ligand>
</feature>
<evidence type="ECO:0000256" key="12">
    <source>
        <dbReference type="ARBA" id="ARBA00080511"/>
    </source>
</evidence>
<dbReference type="GO" id="GO:0005829">
    <property type="term" value="C:cytosol"/>
    <property type="evidence" value="ECO:0007669"/>
    <property type="project" value="TreeGrafter"/>
</dbReference>
<dbReference type="InterPro" id="IPR006109">
    <property type="entry name" value="G3P_DH_NAD-dep_C"/>
</dbReference>
<keyword evidence="3 13" id="KW-0521">NADP</keyword>
<feature type="binding site" evidence="13">
    <location>
        <position position="251"/>
    </location>
    <ligand>
        <name>NADPH</name>
        <dbReference type="ChEBI" id="CHEBI:57783"/>
    </ligand>
</feature>
<keyword evidence="7 13" id="KW-0594">Phospholipid biosynthesis</keyword>
<evidence type="ECO:0000256" key="7">
    <source>
        <dbReference type="ARBA" id="ARBA00023209"/>
    </source>
</evidence>
<evidence type="ECO:0000256" key="14">
    <source>
        <dbReference type="PIRSR" id="PIRSR000114-1"/>
    </source>
</evidence>
<feature type="binding site" evidence="16">
    <location>
        <position position="251"/>
    </location>
    <ligand>
        <name>NAD(+)</name>
        <dbReference type="ChEBI" id="CHEBI:57540"/>
    </ligand>
</feature>
<dbReference type="PROSITE" id="PS00957">
    <property type="entry name" value="NAD_G3PDH"/>
    <property type="match status" value="1"/>
</dbReference>
<proteinExistence type="inferred from homology"/>
<feature type="binding site" evidence="13">
    <location>
        <position position="252"/>
    </location>
    <ligand>
        <name>sn-glycerol 3-phosphate</name>
        <dbReference type="ChEBI" id="CHEBI:57597"/>
    </ligand>
</feature>
<feature type="binding site" evidence="13">
    <location>
        <position position="11"/>
    </location>
    <ligand>
        <name>NADPH</name>
        <dbReference type="ChEBI" id="CHEBI:57783"/>
    </ligand>
</feature>
<dbReference type="InterPro" id="IPR006168">
    <property type="entry name" value="G3P_DH_NAD-dep"/>
</dbReference>
<feature type="domain" description="Glycerol-3-phosphate dehydrogenase NAD-dependent N-terminal" evidence="18">
    <location>
        <begin position="3"/>
        <end position="154"/>
    </location>
</feature>
<feature type="binding site" evidence="15">
    <location>
        <position position="105"/>
    </location>
    <ligand>
        <name>substrate</name>
    </ligand>
</feature>
<feature type="binding site" evidence="13">
    <location>
        <position position="31"/>
    </location>
    <ligand>
        <name>NADPH</name>
        <dbReference type="ChEBI" id="CHEBI:57783"/>
    </ligand>
</feature>
<dbReference type="InterPro" id="IPR013328">
    <property type="entry name" value="6PGD_dom2"/>
</dbReference>
<evidence type="ECO:0000259" key="18">
    <source>
        <dbReference type="Pfam" id="PF01210"/>
    </source>
</evidence>
<dbReference type="Gene3D" id="3.40.50.720">
    <property type="entry name" value="NAD(P)-binding Rossmann-like Domain"/>
    <property type="match status" value="1"/>
</dbReference>
<keyword evidence="6 13" id="KW-0443">Lipid metabolism</keyword>
<dbReference type="OrthoDB" id="9812273at2"/>
<dbReference type="GO" id="GO:0141152">
    <property type="term" value="F:glycerol-3-phosphate dehydrogenase (NAD+) activity"/>
    <property type="evidence" value="ECO:0007669"/>
    <property type="project" value="RHEA"/>
</dbReference>
<dbReference type="GO" id="GO:0051287">
    <property type="term" value="F:NAD binding"/>
    <property type="evidence" value="ECO:0007669"/>
    <property type="project" value="InterPro"/>
</dbReference>
<dbReference type="SUPFAM" id="SSF48179">
    <property type="entry name" value="6-phosphogluconate dehydrogenase C-terminal domain-like"/>
    <property type="match status" value="1"/>
</dbReference>
<evidence type="ECO:0000256" key="3">
    <source>
        <dbReference type="ARBA" id="ARBA00022857"/>
    </source>
</evidence>
<dbReference type="GO" id="GO:0008654">
    <property type="term" value="P:phospholipid biosynthetic process"/>
    <property type="evidence" value="ECO:0007669"/>
    <property type="project" value="UniProtKB-KW"/>
</dbReference>
<evidence type="ECO:0000256" key="6">
    <source>
        <dbReference type="ARBA" id="ARBA00023098"/>
    </source>
</evidence>
<feature type="binding site" evidence="13">
    <location>
        <position position="136"/>
    </location>
    <ligand>
        <name>NADPH</name>
        <dbReference type="ChEBI" id="CHEBI:57783"/>
    </ligand>
</feature>
<dbReference type="GO" id="GO:0046167">
    <property type="term" value="P:glycerol-3-phosphate biosynthetic process"/>
    <property type="evidence" value="ECO:0007669"/>
    <property type="project" value="UniProtKB-UniRule"/>
</dbReference>
<comment type="similarity">
    <text evidence="1 13 17">Belongs to the NAD-dependent glycerol-3-phosphate dehydrogenase family.</text>
</comment>
<gene>
    <name evidence="13" type="primary">gpsA</name>
    <name evidence="20" type="ORF">BLW93_00480</name>
</gene>
<keyword evidence="4 13" id="KW-0560">Oxidoreductase</keyword>
<feature type="binding site" evidence="13">
    <location>
        <position position="187"/>
    </location>
    <ligand>
        <name>sn-glycerol 3-phosphate</name>
        <dbReference type="ChEBI" id="CHEBI:57597"/>
    </ligand>
</feature>
<sequence length="323" mass="35305">MVIGILGSGSWGSALSIHFGNNGFNVIQWCREKEVADSINRERENRKYLSGVPYPESVRAVSDIEEFFAKVKDIVFSVIPAQFTGDFWKANREYLVKRKVICASKGIEISSLKLLSQVYAEVVGGDYFVLSGPTFAREVAFGKPTAAVLAGKNIDKTFEVVNLLNTKLFRLYASDDLIGVETGGAMKNVIAIAAGISDGMELGNNARAALITRGLHEIKNLGVRLGGKEKTFYGLSGMGDLILTCTGNLSRNRQFGLTIGRGEGEVDKKYVVEGVHTVKAAVELSKRLNVEMPITRAVYAVLYEGKKPSEIMLDLLSRPVKEE</sequence>
<feature type="binding site" evidence="13">
    <location>
        <position position="134"/>
    </location>
    <ligand>
        <name>sn-glycerol 3-phosphate</name>
        <dbReference type="ChEBI" id="CHEBI:57597"/>
    </ligand>
</feature>
<evidence type="ECO:0000256" key="1">
    <source>
        <dbReference type="ARBA" id="ARBA00011009"/>
    </source>
</evidence>
<name>A0A1R1MNQ4_9BACT</name>
<keyword evidence="8 13" id="KW-1208">Phospholipid metabolism</keyword>
<feature type="binding site" evidence="13">
    <location>
        <position position="271"/>
    </location>
    <ligand>
        <name>NADPH</name>
        <dbReference type="ChEBI" id="CHEBI:57783"/>
    </ligand>
</feature>
<dbReference type="UniPathway" id="UPA00940"/>
<dbReference type="Pfam" id="PF01210">
    <property type="entry name" value="NAD_Gly3P_dh_N"/>
    <property type="match status" value="1"/>
</dbReference>
<feature type="binding site" evidence="13">
    <location>
        <position position="48"/>
    </location>
    <ligand>
        <name>NADPH</name>
        <dbReference type="ChEBI" id="CHEBI:57783"/>
    </ligand>
</feature>
<dbReference type="FunFam" id="1.10.1040.10:FF:000001">
    <property type="entry name" value="Glycerol-3-phosphate dehydrogenase [NAD(P)+]"/>
    <property type="match status" value="1"/>
</dbReference>
<dbReference type="GO" id="GO:0006650">
    <property type="term" value="P:glycerophospholipid metabolic process"/>
    <property type="evidence" value="ECO:0007669"/>
    <property type="project" value="UniProtKB-UniRule"/>
</dbReference>
<feature type="active site" description="Proton acceptor" evidence="13 14">
    <location>
        <position position="187"/>
    </location>
</feature>
<accession>A0A1R1MNQ4</accession>
<evidence type="ECO:0000256" key="11">
    <source>
        <dbReference type="ARBA" id="ARBA00069372"/>
    </source>
</evidence>
<dbReference type="NCBIfam" id="NF000942">
    <property type="entry name" value="PRK00094.1-4"/>
    <property type="match status" value="1"/>
</dbReference>
<feature type="domain" description="Glycerol-3-phosphate dehydrogenase NAD-dependent C-terminal" evidence="19">
    <location>
        <begin position="176"/>
        <end position="312"/>
    </location>
</feature>
<reference evidence="20 21" key="1">
    <citation type="submission" date="2016-10" db="EMBL/GenBank/DDBJ databases">
        <title>Genome sequence of a sulfur-reducing bacterium Desulfurobacterium indicum K6013.</title>
        <authorList>
            <person name="Cao J."/>
            <person name="Shao Z."/>
            <person name="Alain K."/>
            <person name="Jebbar M."/>
        </authorList>
    </citation>
    <scope>NUCLEOTIDE SEQUENCE [LARGE SCALE GENOMIC DNA]</scope>
    <source>
        <strain evidence="20 21">K6013</strain>
    </source>
</reference>
<dbReference type="GO" id="GO:0141153">
    <property type="term" value="F:glycerol-3-phosphate dehydrogenase (NADP+) activity"/>
    <property type="evidence" value="ECO:0007669"/>
    <property type="project" value="RHEA"/>
</dbReference>
<comment type="catalytic activity">
    <reaction evidence="9">
        <text>sn-glycerol 3-phosphate + NADP(+) = dihydroxyacetone phosphate + NADPH + H(+)</text>
        <dbReference type="Rhea" id="RHEA:11096"/>
        <dbReference type="ChEBI" id="CHEBI:15378"/>
        <dbReference type="ChEBI" id="CHEBI:57597"/>
        <dbReference type="ChEBI" id="CHEBI:57642"/>
        <dbReference type="ChEBI" id="CHEBI:57783"/>
        <dbReference type="ChEBI" id="CHEBI:58349"/>
        <dbReference type="EC" id="1.1.1.94"/>
    </reaction>
    <physiologicalReaction direction="right-to-left" evidence="9">
        <dbReference type="Rhea" id="RHEA:11098"/>
    </physiologicalReaction>
</comment>
<dbReference type="PRINTS" id="PR00077">
    <property type="entry name" value="GPDHDRGNASE"/>
</dbReference>
<keyword evidence="2 13" id="KW-0444">Lipid biosynthesis</keyword>
<evidence type="ECO:0000256" key="15">
    <source>
        <dbReference type="PIRSR" id="PIRSR000114-2"/>
    </source>
</evidence>
<evidence type="ECO:0000313" key="20">
    <source>
        <dbReference type="EMBL" id="OMH41393.1"/>
    </source>
</evidence>
<dbReference type="InterPro" id="IPR008927">
    <property type="entry name" value="6-PGluconate_DH-like_C_sf"/>
</dbReference>